<proteinExistence type="predicted"/>
<dbReference type="KEGG" id="drg:H9K76_04315"/>
<dbReference type="EMBL" id="CP060714">
    <property type="protein sequence ID" value="QNN58096.1"/>
    <property type="molecule type" value="Genomic_DNA"/>
</dbReference>
<sequence>MQSNTIMATEPNATDRMLQAVKRLAPVGTSTLARHLQMTVEAARQQVNRLLEQGLIAGEMQPAKGAGRPGQAWRLTEAGQRHFPDAHAQLTVQLIDAVRAVFGEEGLERLIAAREAESRSRYAAACTGKKLSTRFEQLARVRSEEGYMARVEKDGGALIFLEDHCPICAAADSCRGFCRSEEALLQEIAGDQARVVRGEYLLEGGNRCAYRVIPITAL</sequence>
<keyword evidence="2" id="KW-1185">Reference proteome</keyword>
<protein>
    <submittedName>
        <fullName evidence="1">Transcriptional regulator</fullName>
    </submittedName>
</protein>
<dbReference type="InterPro" id="IPR036388">
    <property type="entry name" value="WH-like_DNA-bd_sf"/>
</dbReference>
<gene>
    <name evidence="1" type="ORF">H9K76_04315</name>
</gene>
<reference evidence="1 2" key="1">
    <citation type="submission" date="2020-08" db="EMBL/GenBank/DDBJ databases">
        <title>Genome sequence of Diaphorobacter ruginosibacter DSM 27467T.</title>
        <authorList>
            <person name="Hyun D.-W."/>
            <person name="Bae J.-W."/>
        </authorList>
    </citation>
    <scope>NUCLEOTIDE SEQUENCE [LARGE SCALE GENOMIC DNA]</scope>
    <source>
        <strain evidence="1 2">DSM 27467</strain>
    </source>
</reference>
<evidence type="ECO:0000313" key="1">
    <source>
        <dbReference type="EMBL" id="QNN58096.1"/>
    </source>
</evidence>
<dbReference type="RefSeq" id="WP_187598341.1">
    <property type="nucleotide sequence ID" value="NZ_CP060714.1"/>
</dbReference>
<accession>A0A7G9RR71</accession>
<dbReference type="AlphaFoldDB" id="A0A7G9RR71"/>
<dbReference type="InterPro" id="IPR036390">
    <property type="entry name" value="WH_DNA-bd_sf"/>
</dbReference>
<evidence type="ECO:0000313" key="2">
    <source>
        <dbReference type="Proteomes" id="UP000515811"/>
    </source>
</evidence>
<dbReference type="SUPFAM" id="SSF46785">
    <property type="entry name" value="Winged helix' DNA-binding domain"/>
    <property type="match status" value="1"/>
</dbReference>
<organism evidence="1 2">
    <name type="scientific">Diaphorobacter ruginosibacter</name>
    <dbReference type="NCBI Taxonomy" id="1715720"/>
    <lineage>
        <taxon>Bacteria</taxon>
        <taxon>Pseudomonadati</taxon>
        <taxon>Pseudomonadota</taxon>
        <taxon>Betaproteobacteria</taxon>
        <taxon>Burkholderiales</taxon>
        <taxon>Comamonadaceae</taxon>
        <taxon>Diaphorobacter</taxon>
    </lineage>
</organism>
<dbReference type="Proteomes" id="UP000515811">
    <property type="component" value="Chromosome"/>
</dbReference>
<name>A0A7G9RR71_9BURK</name>
<dbReference type="Gene3D" id="1.10.10.10">
    <property type="entry name" value="Winged helix-like DNA-binding domain superfamily/Winged helix DNA-binding domain"/>
    <property type="match status" value="1"/>
</dbReference>